<comment type="caution">
    <text evidence="3">The sequence shown here is derived from an EMBL/GenBank/DDBJ whole genome shotgun (WGS) entry which is preliminary data.</text>
</comment>
<evidence type="ECO:0000256" key="1">
    <source>
        <dbReference type="SAM" id="MobiDB-lite"/>
    </source>
</evidence>
<dbReference type="EMBL" id="JAWXXX010000001">
    <property type="protein sequence ID" value="MDX5895186.1"/>
    <property type="molecule type" value="Genomic_DNA"/>
</dbReference>
<gene>
    <name evidence="3" type="ORF">SIL72_14255</name>
</gene>
<dbReference type="Proteomes" id="UP001281130">
    <property type="component" value="Unassembled WGS sequence"/>
</dbReference>
<evidence type="ECO:0000256" key="2">
    <source>
        <dbReference type="SAM" id="Phobius"/>
    </source>
</evidence>
<evidence type="ECO:0000313" key="3">
    <source>
        <dbReference type="EMBL" id="MDX5895186.1"/>
    </source>
</evidence>
<keyword evidence="2" id="KW-0472">Membrane</keyword>
<name>A0AB35TB43_RUBRA</name>
<feature type="transmembrane region" description="Helical" evidence="2">
    <location>
        <begin position="68"/>
        <end position="89"/>
    </location>
</feature>
<keyword evidence="2" id="KW-1133">Transmembrane helix</keyword>
<keyword evidence="2" id="KW-0812">Transmembrane</keyword>
<proteinExistence type="predicted"/>
<dbReference type="AlphaFoldDB" id="A0AB35TB43"/>
<organism evidence="3 4">
    <name type="scientific">Rubrobacter radiotolerans</name>
    <name type="common">Arthrobacter radiotolerans</name>
    <dbReference type="NCBI Taxonomy" id="42256"/>
    <lineage>
        <taxon>Bacteria</taxon>
        <taxon>Bacillati</taxon>
        <taxon>Actinomycetota</taxon>
        <taxon>Rubrobacteria</taxon>
        <taxon>Rubrobacterales</taxon>
        <taxon>Rubrobacteraceae</taxon>
        <taxon>Rubrobacter</taxon>
    </lineage>
</organism>
<evidence type="ECO:0000313" key="4">
    <source>
        <dbReference type="Proteomes" id="UP001281130"/>
    </source>
</evidence>
<sequence length="288" mass="30934">MPESTKKLPSWFEEEKHGKASLPGMAEDQNKREISDPAAVRKPGMTGDEKTRTASEHNLFETLRNNPAPLVLVALALIVLGALWFVVFGESTSDQAPVREKAGANSENVVDPFSSGAVRDSGVTFDALEVKDGEATLKGAGLEWSGIVSEKEGGGETVTLEGPTAAQLERGFDLGQSSIETGVYAIAQRSGEVLHVSTHSLETAEGAEDTTLGTVYALDNGELSGYAYYLDERDGSSERTVRTYVIPGKESYRVSFEAEPGTFVPLLVGWRGFDRGSQQDDQEQQGGQ</sequence>
<protein>
    <submittedName>
        <fullName evidence="3">Uncharacterized protein</fullName>
    </submittedName>
</protein>
<reference evidence="3" key="1">
    <citation type="submission" date="2023-11" db="EMBL/GenBank/DDBJ databases">
        <title>MicrobeMod: A computational toolkit for identifying prokaryotic methylation and restriction-modification with nanopore sequencing.</title>
        <authorList>
            <person name="Crits-Christoph A."/>
            <person name="Kang S.C."/>
            <person name="Lee H."/>
            <person name="Ostrov N."/>
        </authorList>
    </citation>
    <scope>NUCLEOTIDE SEQUENCE</scope>
    <source>
        <strain evidence="3">ATCC 51242</strain>
    </source>
</reference>
<accession>A0AB35TB43</accession>
<dbReference type="RefSeq" id="WP_143534060.1">
    <property type="nucleotide sequence ID" value="NZ_JAWXXX010000001.1"/>
</dbReference>
<feature type="region of interest" description="Disordered" evidence="1">
    <location>
        <begin position="1"/>
        <end position="52"/>
    </location>
</feature>